<gene>
    <name evidence="5" type="primary">fumD_4</name>
    <name evidence="5" type="ORF">LuPra_02753</name>
</gene>
<dbReference type="GO" id="GO:0016787">
    <property type="term" value="F:hydrolase activity"/>
    <property type="evidence" value="ECO:0007669"/>
    <property type="project" value="UniProtKB-KW"/>
</dbReference>
<dbReference type="PANTHER" id="PTHR43142">
    <property type="entry name" value="CARBOXYLIC ESTER HYDROLASE"/>
    <property type="match status" value="1"/>
</dbReference>
<dbReference type="SUPFAM" id="SSF53474">
    <property type="entry name" value="alpha/beta-Hydrolases"/>
    <property type="match status" value="1"/>
</dbReference>
<evidence type="ECO:0000256" key="2">
    <source>
        <dbReference type="ARBA" id="ARBA00022801"/>
    </source>
</evidence>
<reference evidence="6" key="2">
    <citation type="submission" date="2016-04" db="EMBL/GenBank/DDBJ databases">
        <title>First Complete Genome Sequence of a Subdivision 6 Acidobacterium.</title>
        <authorList>
            <person name="Huang S."/>
            <person name="Vieira S."/>
            <person name="Bunk B."/>
            <person name="Riedel T."/>
            <person name="Sproeer C."/>
            <person name="Overmann J."/>
        </authorList>
    </citation>
    <scope>NUCLEOTIDE SEQUENCE [LARGE SCALE GENOMIC DNA]</scope>
    <source>
        <strain evidence="6">DSM 100886 HEG_-6_39</strain>
    </source>
</reference>
<comment type="similarity">
    <text evidence="1 3">Belongs to the type-B carboxylesterase/lipase family.</text>
</comment>
<dbReference type="STRING" id="1855912.LuPra_02753"/>
<dbReference type="InterPro" id="IPR002018">
    <property type="entry name" value="CarbesteraseB"/>
</dbReference>
<dbReference type="KEGG" id="abac:LuPra_02753"/>
<reference evidence="5 6" key="1">
    <citation type="journal article" date="2016" name="Genome Announc.">
        <title>First Complete Genome Sequence of a Subdivision 6 Acidobacterium Strain.</title>
        <authorList>
            <person name="Huang S."/>
            <person name="Vieira S."/>
            <person name="Bunk B."/>
            <person name="Riedel T."/>
            <person name="Sproer C."/>
            <person name="Overmann J."/>
        </authorList>
    </citation>
    <scope>NUCLEOTIDE SEQUENCE [LARGE SCALE GENOMIC DNA]</scope>
    <source>
        <strain evidence="6">DSM 100886 HEG_-6_39</strain>
    </source>
</reference>
<dbReference type="PATRIC" id="fig|1813736.3.peg.2929"/>
<evidence type="ECO:0000256" key="3">
    <source>
        <dbReference type="RuleBase" id="RU361235"/>
    </source>
</evidence>
<dbReference type="InterPro" id="IPR019826">
    <property type="entry name" value="Carboxylesterase_B_AS"/>
</dbReference>
<dbReference type="Pfam" id="PF00135">
    <property type="entry name" value="COesterase"/>
    <property type="match status" value="1"/>
</dbReference>
<dbReference type="Gene3D" id="3.40.50.1820">
    <property type="entry name" value="alpha/beta hydrolase"/>
    <property type="match status" value="1"/>
</dbReference>
<dbReference type="Proteomes" id="UP000076079">
    <property type="component" value="Chromosome"/>
</dbReference>
<evidence type="ECO:0000313" key="5">
    <source>
        <dbReference type="EMBL" id="AMY09534.1"/>
    </source>
</evidence>
<keyword evidence="6" id="KW-1185">Reference proteome</keyword>
<feature type="domain" description="Carboxylesterase type B" evidence="4">
    <location>
        <begin position="2"/>
        <end position="381"/>
    </location>
</feature>
<keyword evidence="2 3" id="KW-0378">Hydrolase</keyword>
<accession>A0A143PP04</accession>
<name>A0A143PP04_LUTPR</name>
<protein>
    <recommendedName>
        <fullName evidence="3">Carboxylic ester hydrolase</fullName>
        <ecNumber evidence="3">3.1.1.-</ecNumber>
    </recommendedName>
</protein>
<organism evidence="5 6">
    <name type="scientific">Luteitalea pratensis</name>
    <dbReference type="NCBI Taxonomy" id="1855912"/>
    <lineage>
        <taxon>Bacteria</taxon>
        <taxon>Pseudomonadati</taxon>
        <taxon>Acidobacteriota</taxon>
        <taxon>Vicinamibacteria</taxon>
        <taxon>Vicinamibacterales</taxon>
        <taxon>Vicinamibacteraceae</taxon>
        <taxon>Luteitalea</taxon>
    </lineage>
</organism>
<evidence type="ECO:0000313" key="6">
    <source>
        <dbReference type="Proteomes" id="UP000076079"/>
    </source>
</evidence>
<dbReference type="InterPro" id="IPR029058">
    <property type="entry name" value="AB_hydrolase_fold"/>
</dbReference>
<proteinExistence type="inferred from homology"/>
<dbReference type="AlphaFoldDB" id="A0A143PP04"/>
<dbReference type="PANTHER" id="PTHR43142:SF1">
    <property type="entry name" value="CARBOXYLIC ESTER HYDROLASE"/>
    <property type="match status" value="1"/>
</dbReference>
<dbReference type="PROSITE" id="PS00122">
    <property type="entry name" value="CARBOXYLESTERASE_B_1"/>
    <property type="match status" value="1"/>
</dbReference>
<sequence>MLVYIHGGGFSAGDGSEPRHDGAALARQGLVVVTVNYRLGVFGFLAHPELSRESKYGGSGNYGLLDQIAALQWVRDNIAGFGGDPTRVTVAGPSAGSESVSGLLASPLASRLLSGAILSSGALVTPANTVPRPLAASEGFGAEFLSAANSDLKALRRMPAAALLELSTAFTVTRRARFPLVLDGHVFPHAPEDAFARGLQAKVPLLLGWNSREQDERAVLGRDPATPEAFERAVLRLFPSHAETIRGLYHAGTAEETRLAARDLATDRFMGFPMWKLADLHVRTSGQPVYRYVFDHARPRPPGAAVYAAAPGASHGEEIEYAMGTLASVPGIEWSDADQSVVRLMTDAFASFAKTGKPNVGLSWAPTTLREWPVLYVGAPARVVQDPHRLRYATLDSIWFRPPPP</sequence>
<dbReference type="EMBL" id="CP015136">
    <property type="protein sequence ID" value="AMY09534.1"/>
    <property type="molecule type" value="Genomic_DNA"/>
</dbReference>
<evidence type="ECO:0000256" key="1">
    <source>
        <dbReference type="ARBA" id="ARBA00005964"/>
    </source>
</evidence>
<dbReference type="EC" id="3.1.1.-" evidence="3"/>
<evidence type="ECO:0000259" key="4">
    <source>
        <dbReference type="Pfam" id="PF00135"/>
    </source>
</evidence>